<keyword evidence="8 12" id="KW-1037">Host cytoskeleton</keyword>
<dbReference type="Proteomes" id="UP000098921">
    <property type="component" value="Genome"/>
</dbReference>
<keyword evidence="9 12" id="KW-1035">Host cytoplasm</keyword>
<keyword evidence="2 12" id="KW-0945">Host-virus interaction</keyword>
<keyword evidence="4 12" id="KW-0479">Metal-binding</keyword>
<evidence type="ECO:0000256" key="2">
    <source>
        <dbReference type="ARBA" id="ARBA00022581"/>
    </source>
</evidence>
<dbReference type="InterPro" id="IPR002148">
    <property type="entry name" value="Rotavirus_NSP1"/>
</dbReference>
<comment type="similarity">
    <text evidence="12 13">Belongs to the rotavirus NSP1 family.</text>
</comment>
<accession>A0A0G2UM37</accession>
<keyword evidence="3 12" id="KW-1090">Inhibition of host innate immune response by virus</keyword>
<evidence type="ECO:0000256" key="12">
    <source>
        <dbReference type="HAMAP-Rule" id="MF_04088"/>
    </source>
</evidence>
<evidence type="ECO:0000256" key="13">
    <source>
        <dbReference type="RuleBase" id="RU361227"/>
    </source>
</evidence>
<evidence type="ECO:0000256" key="9">
    <source>
        <dbReference type="ARBA" id="ARBA00023200"/>
    </source>
</evidence>
<keyword evidence="10 12" id="KW-0922">Interferon antiviral system evasion</keyword>
<dbReference type="EMBL" id="KR086413">
    <property type="protein sequence ID" value="AKI32199.1"/>
    <property type="molecule type" value="Genomic_RNA"/>
</dbReference>
<reference evidence="14 15" key="1">
    <citation type="journal article" date="2015" name="Virus Res.">
        <title>Identification of G and P genotype-specific motifs in the predicted VP7 and VP4 amino acid sequences.</title>
        <authorList>
            <person name="Ma Y."/>
        </authorList>
    </citation>
    <scope>NUCLEOTIDE SEQUENCE [LARGE SCALE GENOMIC DNA]</scope>
    <source>
        <strain evidence="14">L338</strain>
    </source>
</reference>
<gene>
    <name evidence="14" type="primary">NSP1</name>
</gene>
<dbReference type="GO" id="GO:0046872">
    <property type="term" value="F:metal ion binding"/>
    <property type="evidence" value="ECO:0007669"/>
    <property type="project" value="UniProtKB-UniRule"/>
</dbReference>
<dbReference type="GO" id="GO:0039557">
    <property type="term" value="P:symbiont-mediated suppression of host cytoplasmic pattern recognition receptor signaling pathway via inhibition of IRF7 activity"/>
    <property type="evidence" value="ECO:0007669"/>
    <property type="project" value="UniProtKB-UniRule"/>
</dbReference>
<evidence type="ECO:0000256" key="4">
    <source>
        <dbReference type="ARBA" id="ARBA00022723"/>
    </source>
</evidence>
<comment type="caution">
    <text evidence="12">Lacks conserved residue(s) required for the propagation of feature annotation.</text>
</comment>
<dbReference type="GO" id="GO:0039548">
    <property type="term" value="P:symbiont-mediated suppression of host cytoplasmic pattern recognition receptor signaling pathway via inhibition of IRF3 activity"/>
    <property type="evidence" value="ECO:0007669"/>
    <property type="project" value="UniProtKB-UniRule"/>
</dbReference>
<evidence type="ECO:0000256" key="6">
    <source>
        <dbReference type="ARBA" id="ARBA00022884"/>
    </source>
</evidence>
<organism evidence="14 15">
    <name type="scientific">Equine rotavirus A</name>
    <dbReference type="NCBI Taxonomy" id="31590"/>
    <lineage>
        <taxon>Viruses</taxon>
        <taxon>Riboviria</taxon>
        <taxon>Orthornavirae</taxon>
        <taxon>Duplornaviricota</taxon>
        <taxon>Resentoviricetes</taxon>
        <taxon>Reovirales</taxon>
        <taxon>Sedoreoviridae</taxon>
        <taxon>Rotavirus</taxon>
        <taxon>Rotavirus alphagastroenteritidis</taxon>
        <taxon>Rotavirus A</taxon>
    </lineage>
</organism>
<dbReference type="HAMAP" id="MF_04088">
    <property type="entry name" value="ROTA_NSP1"/>
    <property type="match status" value="1"/>
</dbReference>
<evidence type="ECO:0000256" key="1">
    <source>
        <dbReference type="ARBA" id="ARBA00022482"/>
    </source>
</evidence>
<comment type="function">
    <text evidence="12 13">Plays a role in the inhibition of host innate immunity by inducing the degradation of key host factors required to activate interferon production such as IRF3, IRF5 or IRF7. Associates with components of cullin RING ligases (CRLs) including CUL1 or CUL3, which are essential multisubunit ubiquitination complexes, to modulate their activities.</text>
</comment>
<keyword evidence="7 12" id="KW-1092">Inhibition of host IRF3 by virus</keyword>
<evidence type="ECO:0000256" key="8">
    <source>
        <dbReference type="ARBA" id="ARBA00023111"/>
    </source>
</evidence>
<evidence type="ECO:0000256" key="7">
    <source>
        <dbReference type="ARBA" id="ARBA00022931"/>
    </source>
</evidence>
<comment type="subcellular location">
    <subcellularLocation>
        <location evidence="12 13">Host cytoplasm</location>
        <location evidence="12 13">Host cytoskeleton</location>
    </subcellularLocation>
</comment>
<feature type="region of interest" description="Interaction with host IRF3" evidence="12">
    <location>
        <begin position="318"/>
        <end position="492"/>
    </location>
</feature>
<evidence type="ECO:0000256" key="11">
    <source>
        <dbReference type="ARBA" id="ARBA00023280"/>
    </source>
</evidence>
<evidence type="ECO:0000256" key="3">
    <source>
        <dbReference type="ARBA" id="ARBA00022632"/>
    </source>
</evidence>
<comment type="subunit">
    <text evidence="12">Interacts (via C-terminus) with host IRF3; this interaction leads to IRF3 degradation. Interacts with host IRF7; this interaction leads to IRF7 degradation. Interacts with host CUL1 and CUL3.</text>
</comment>
<keyword evidence="1 12" id="KW-1113">Inhibition of host RLR pathway by virus</keyword>
<dbReference type="GO" id="GO:0044163">
    <property type="term" value="C:host cytoskeleton"/>
    <property type="evidence" value="ECO:0007669"/>
    <property type="project" value="UniProtKB-SubCell"/>
</dbReference>
<keyword evidence="6 12" id="KW-0694">RNA-binding</keyword>
<dbReference type="GO" id="GO:0003723">
    <property type="term" value="F:RNA binding"/>
    <property type="evidence" value="ECO:0007669"/>
    <property type="project" value="UniProtKB-UniRule"/>
</dbReference>
<protein>
    <recommendedName>
        <fullName evidence="12">Non-structural protein 1</fullName>
        <shortName evidence="12">NSP1</shortName>
    </recommendedName>
    <alternativeName>
        <fullName evidence="12">NCVP2</fullName>
    </alternativeName>
    <alternativeName>
        <fullName evidence="12">Non-structural RNA-binding protein 53</fullName>
        <shortName evidence="12">NS53</shortName>
    </alternativeName>
</protein>
<evidence type="ECO:0000256" key="10">
    <source>
        <dbReference type="ARBA" id="ARBA00023258"/>
    </source>
</evidence>
<evidence type="ECO:0000256" key="5">
    <source>
        <dbReference type="ARBA" id="ARBA00022811"/>
    </source>
</evidence>
<sequence>MATFKDACFHYRKITKINRELLKIGANSIWTPVRSDKIKGWCIECCQLTELVFCSGCSLAHVCQWCVRNKRCFLDSQPHLLKLRTFEAPITKEKLQCVISMYNMLFPINENIINRFKKNVKQKKCRNEFNATWYNQLLLPITLNAAVFKFQSRIVYVFGFYEGTTACGYLPYRMVNCIDIYDRLLLDSVNFDRMSALPSDLQALYAQKYFKISRLPSMKLRQVYYSDFTKQNLITKYRTKTRITHRNVSKINWDTDIELHNDLMHNKHRILTALTTAEEKQFEVHDVNLGRIKADMFELGHHCKPNYISSNHWQPASRVSLCRWCNIKYAFRNMDWRMESMYNELMSFIQSCYKSNANVDHCSSIESVYPMVRNVFWHSTTKYIDETLEKLFNMMNPVNIDNQKVISFHWQIDLSLYLHIKMILKTEALPFMLKIHEFQSIVKGIINQWCDFSKVSELPICVESTDTLLRMYEQGELSEEYELLISDSDGDE</sequence>
<comment type="domain">
    <text evidence="12 13">The integrity of the zinc-binding domain in NSP1 is important for degradation of host IRF3.</text>
</comment>
<proteinExistence type="inferred from homology"/>
<keyword evidence="11 12" id="KW-0899">Viral immunoevasion</keyword>
<feature type="region of interest" description="Zinc-binding domain" evidence="12">
    <location>
        <begin position="42"/>
        <end position="79"/>
    </location>
</feature>
<feature type="region of interest" description="RNA-binding" evidence="12">
    <location>
        <begin position="1"/>
        <end position="81"/>
    </location>
</feature>
<name>A0A0G2UM37_9REOV</name>
<dbReference type="GO" id="GO:0030430">
    <property type="term" value="C:host cell cytoplasm"/>
    <property type="evidence" value="ECO:0007669"/>
    <property type="project" value="UniProtKB-UniRule"/>
</dbReference>
<evidence type="ECO:0000313" key="15">
    <source>
        <dbReference type="Proteomes" id="UP000098921"/>
    </source>
</evidence>
<keyword evidence="5 12" id="KW-1093">Inhibition of host IRF7 by virus</keyword>
<dbReference type="Pfam" id="PF00981">
    <property type="entry name" value="Rota_NS53"/>
    <property type="match status" value="1"/>
</dbReference>
<evidence type="ECO:0000313" key="14">
    <source>
        <dbReference type="EMBL" id="AKI32199.1"/>
    </source>
</evidence>